<dbReference type="Pfam" id="PF08439">
    <property type="entry name" value="Peptidase_M3_N"/>
    <property type="match status" value="1"/>
</dbReference>
<dbReference type="GO" id="GO:0006508">
    <property type="term" value="P:proteolysis"/>
    <property type="evidence" value="ECO:0007669"/>
    <property type="project" value="UniProtKB-KW"/>
</dbReference>
<dbReference type="Gene3D" id="1.10.1370.20">
    <property type="entry name" value="Oligoendopeptidase f, C-terminal domain"/>
    <property type="match status" value="1"/>
</dbReference>
<dbReference type="GO" id="GO:0046872">
    <property type="term" value="F:metal ion binding"/>
    <property type="evidence" value="ECO:0007669"/>
    <property type="project" value="UniProtKB-UniRule"/>
</dbReference>
<evidence type="ECO:0000256" key="6">
    <source>
        <dbReference type="RuleBase" id="RU003435"/>
    </source>
</evidence>
<dbReference type="OrthoDB" id="9769691at2"/>
<evidence type="ECO:0000256" key="1">
    <source>
        <dbReference type="ARBA" id="ARBA00022670"/>
    </source>
</evidence>
<dbReference type="InterPro" id="IPR013647">
    <property type="entry name" value="OligopepF_N_dom"/>
</dbReference>
<dbReference type="GO" id="GO:0004222">
    <property type="term" value="F:metalloendopeptidase activity"/>
    <property type="evidence" value="ECO:0007669"/>
    <property type="project" value="InterPro"/>
</dbReference>
<evidence type="ECO:0000256" key="2">
    <source>
        <dbReference type="ARBA" id="ARBA00022723"/>
    </source>
</evidence>
<comment type="cofactor">
    <cofactor evidence="6">
        <name>Zn(2+)</name>
        <dbReference type="ChEBI" id="CHEBI:29105"/>
    </cofactor>
    <text evidence="6">Binds 1 zinc ion.</text>
</comment>
<evidence type="ECO:0000259" key="7">
    <source>
        <dbReference type="Pfam" id="PF01432"/>
    </source>
</evidence>
<evidence type="ECO:0000256" key="3">
    <source>
        <dbReference type="ARBA" id="ARBA00022801"/>
    </source>
</evidence>
<reference evidence="9 10" key="1">
    <citation type="submission" date="2019-05" db="EMBL/GenBank/DDBJ databases">
        <title>The metagenome of a microbial culture collection derived from dairy environment covers the genomic content of the human microbiome.</title>
        <authorList>
            <person name="Roder T."/>
            <person name="Wuthrich D."/>
            <person name="Sattari Z."/>
            <person name="Von Ah U."/>
            <person name="Bar C."/>
            <person name="Ronchi F."/>
            <person name="Macpherson A.J."/>
            <person name="Ganal-Vonarburg S.C."/>
            <person name="Bruggmann R."/>
            <person name="Vergeres G."/>
        </authorList>
    </citation>
    <scope>NUCLEOTIDE SEQUENCE [LARGE SCALE GENOMIC DNA]</scope>
    <source>
        <strain evidence="9 10">FAM 24227</strain>
    </source>
</reference>
<dbReference type="SUPFAM" id="SSF55486">
    <property type="entry name" value="Metalloproteases ('zincins'), catalytic domain"/>
    <property type="match status" value="1"/>
</dbReference>
<keyword evidence="3 6" id="KW-0378">Hydrolase</keyword>
<comment type="caution">
    <text evidence="9">The sequence shown here is derived from an EMBL/GenBank/DDBJ whole genome shotgun (WGS) entry which is preliminary data.</text>
</comment>
<evidence type="ECO:0000259" key="8">
    <source>
        <dbReference type="Pfam" id="PF08439"/>
    </source>
</evidence>
<organism evidence="9 10">
    <name type="scientific">Ruoffia tabacinasalis</name>
    <dbReference type="NCBI Taxonomy" id="87458"/>
    <lineage>
        <taxon>Bacteria</taxon>
        <taxon>Bacillati</taxon>
        <taxon>Bacillota</taxon>
        <taxon>Bacilli</taxon>
        <taxon>Lactobacillales</taxon>
        <taxon>Aerococcaceae</taxon>
        <taxon>Ruoffia</taxon>
    </lineage>
</organism>
<proteinExistence type="inferred from homology"/>
<dbReference type="CDD" id="cd09607">
    <property type="entry name" value="M3B_PepF"/>
    <property type="match status" value="1"/>
</dbReference>
<dbReference type="InterPro" id="IPR034006">
    <property type="entry name" value="M3B_PepF_2"/>
</dbReference>
<keyword evidence="4 6" id="KW-0862">Zinc</keyword>
<comment type="similarity">
    <text evidence="6">Belongs to the peptidase M3 family.</text>
</comment>
<dbReference type="PANTHER" id="PTHR34217:SF1">
    <property type="entry name" value="CARBOXYPEPTIDASE 1"/>
    <property type="match status" value="1"/>
</dbReference>
<feature type="domain" description="Peptidase M3A/M3B catalytic" evidence="7">
    <location>
        <begin position="181"/>
        <end position="562"/>
    </location>
</feature>
<keyword evidence="1 6" id="KW-0645">Protease</keyword>
<dbReference type="EMBL" id="VBSP01000035">
    <property type="protein sequence ID" value="TLQ40170.1"/>
    <property type="molecule type" value="Genomic_DNA"/>
</dbReference>
<keyword evidence="2 6" id="KW-0479">Metal-binding</keyword>
<dbReference type="Proteomes" id="UP000306420">
    <property type="component" value="Unassembled WGS sequence"/>
</dbReference>
<keyword evidence="5 6" id="KW-0482">Metalloprotease</keyword>
<sequence length="583" mass="67091">MYKWQLDDLYVGYESEEFKSDWAKLKQFEEDFNQLTLEDNLEDIKAAVRFKEDLLITARRIGSFISLTLSTNTTDETSTNYRGQFSKVMSELTKNQIILGRFLGSITTDITQDSELSDYTFAFNELKEEAKHLLDEDIEAVISKLDNSGASAWSNLHTFLTSTVETDVDGTTYTLSEIRNLAYDADQDVRKKAYEAELAMYDKIKDPVAFSLNNIKQQVLTTSSLRGYESPIDETLQQSRMDRKTLDSLMTAIQKYLPEFRRYLKQKATYLGHKNGLPFYDLFAPIGEASQQFSVEESGEYLVNHFRPFSDKLADLVQEFYDKNYVDFIPRKGKRGGAFCSNLPFIGQSRIMTNFDGSLSSVITMAHELGHAYHGSIIQAHKPLNWSYSMPVAETASTFNETLIMNDLLNNTDDEVEQLALIESLLQDTTQIIVDIYSRYYFETKLFEAKEDKFLFSQQLEELMKEAQLEAYGDGLDPDYLHPYMWVNKGHYYSAGLSFYNFPYAFGGLFARGLYTIYEEQPEGFVERYDELLKLTTVSSVEETAKAMDVDVTDVAFWQKSLDTFVNYIDQFEEITNKLMATK</sequence>
<name>A0A5R9DTM5_9LACT</name>
<evidence type="ECO:0000313" key="9">
    <source>
        <dbReference type="EMBL" id="TLQ40170.1"/>
    </source>
</evidence>
<accession>A0A5R9DTM5</accession>
<dbReference type="AlphaFoldDB" id="A0A5R9DTM5"/>
<dbReference type="PANTHER" id="PTHR34217">
    <property type="entry name" value="METAL-DEPENDENT CARBOXYPEPTIDASE"/>
    <property type="match status" value="1"/>
</dbReference>
<dbReference type="InterPro" id="IPR001333">
    <property type="entry name" value="Peptidase_M32_Taq"/>
</dbReference>
<evidence type="ECO:0000256" key="4">
    <source>
        <dbReference type="ARBA" id="ARBA00022833"/>
    </source>
</evidence>
<feature type="domain" description="Oligopeptidase F N-terminal" evidence="8">
    <location>
        <begin position="112"/>
        <end position="163"/>
    </location>
</feature>
<protein>
    <submittedName>
        <fullName evidence="9">M3 family oligoendopeptidase</fullName>
    </submittedName>
</protein>
<evidence type="ECO:0000256" key="5">
    <source>
        <dbReference type="ARBA" id="ARBA00023049"/>
    </source>
</evidence>
<dbReference type="GO" id="GO:0004181">
    <property type="term" value="F:metallocarboxypeptidase activity"/>
    <property type="evidence" value="ECO:0007669"/>
    <property type="project" value="InterPro"/>
</dbReference>
<dbReference type="InterPro" id="IPR042088">
    <property type="entry name" value="OligoPept_F_C"/>
</dbReference>
<gene>
    <name evidence="9" type="ORF">FEZ33_09005</name>
</gene>
<dbReference type="Pfam" id="PF01432">
    <property type="entry name" value="Peptidase_M3"/>
    <property type="match status" value="1"/>
</dbReference>
<evidence type="ECO:0000313" key="10">
    <source>
        <dbReference type="Proteomes" id="UP000306420"/>
    </source>
</evidence>
<dbReference type="RefSeq" id="WP_138405054.1">
    <property type="nucleotide sequence ID" value="NZ_VBSP01000035.1"/>
</dbReference>
<dbReference type="InterPro" id="IPR001567">
    <property type="entry name" value="Pept_M3A_M3B_dom"/>
</dbReference>
<dbReference type="Gene3D" id="1.20.140.70">
    <property type="entry name" value="Oligopeptidase f, N-terminal domain"/>
    <property type="match status" value="1"/>
</dbReference>